<evidence type="ECO:0000256" key="9">
    <source>
        <dbReference type="SAM" id="MobiDB-lite"/>
    </source>
</evidence>
<dbReference type="InterPro" id="IPR017985">
    <property type="entry name" value="MeTrfase_CN4_CS"/>
</dbReference>
<dbReference type="InterPro" id="IPR002941">
    <property type="entry name" value="DNA_methylase_N4/N6"/>
</dbReference>
<name>C8X7Q9_NAKMY</name>
<keyword evidence="4" id="KW-0949">S-adenosyl-L-methionine</keyword>
<feature type="domain" description="DNA methylase N-4/N-6" evidence="10">
    <location>
        <begin position="27"/>
        <end position="328"/>
    </location>
</feature>
<dbReference type="eggNOG" id="COG2189">
    <property type="taxonomic scope" value="Bacteria"/>
</dbReference>
<dbReference type="REBASE" id="22003">
    <property type="entry name" value="M.Nmu44233ORF4634P"/>
</dbReference>
<dbReference type="AlphaFoldDB" id="C8X7Q9"/>
<dbReference type="GO" id="GO:0008170">
    <property type="term" value="F:N-methyltransferase activity"/>
    <property type="evidence" value="ECO:0007669"/>
    <property type="project" value="InterPro"/>
</dbReference>
<keyword evidence="3" id="KW-0808">Transferase</keyword>
<dbReference type="EMBL" id="CP001737">
    <property type="protein sequence ID" value="ACV80912.1"/>
    <property type="molecule type" value="Genomic_DNA"/>
</dbReference>
<reference evidence="12" key="1">
    <citation type="submission" date="2009-09" db="EMBL/GenBank/DDBJ databases">
        <title>The complete genome of Nakamurella multipartita DSM 44233.</title>
        <authorList>
            <consortium name="US DOE Joint Genome Institute (JGI-PGF)"/>
            <person name="Lucas S."/>
            <person name="Copeland A."/>
            <person name="Lapidus A."/>
            <person name="Glavina del Rio T."/>
            <person name="Dalin E."/>
            <person name="Tice H."/>
            <person name="Bruce D."/>
            <person name="Goodwin L."/>
            <person name="Pitluck S."/>
            <person name="Kyrpides N."/>
            <person name="Mavromatis K."/>
            <person name="Ivanova N."/>
            <person name="Ovchinnikova G."/>
            <person name="Sims D."/>
            <person name="Meincke L."/>
            <person name="Brettin T."/>
            <person name="Detter J.C."/>
            <person name="Han C."/>
            <person name="Larimer F."/>
            <person name="Land M."/>
            <person name="Hauser L."/>
            <person name="Markowitz V."/>
            <person name="Cheng J.-F."/>
            <person name="Hugenholtz P."/>
            <person name="Woyke T."/>
            <person name="Wu D."/>
            <person name="Klenk H.-P."/>
            <person name="Eisen J.A."/>
        </authorList>
    </citation>
    <scope>NUCLEOTIDE SEQUENCE [LARGE SCALE GENOMIC DNA]</scope>
    <source>
        <strain evidence="12">ATCC 700099 / DSM 44233 / CIP 104796 / JCM 9543 / NBRC 105858 / Y-104</strain>
    </source>
</reference>
<evidence type="ECO:0000256" key="7">
    <source>
        <dbReference type="ARBA" id="ARBA00049120"/>
    </source>
</evidence>
<comment type="similarity">
    <text evidence="1">Belongs to the N(4)/N(6)-methyltransferase family. N(4) subfamily.</text>
</comment>
<dbReference type="HOGENOM" id="CLU_024927_2_0_11"/>
<dbReference type="InterPro" id="IPR001091">
    <property type="entry name" value="RM_Methyltransferase"/>
</dbReference>
<evidence type="ECO:0000256" key="8">
    <source>
        <dbReference type="RuleBase" id="RU362026"/>
    </source>
</evidence>
<evidence type="ECO:0000256" key="6">
    <source>
        <dbReference type="ARBA" id="ARBA00023125"/>
    </source>
</evidence>
<feature type="region of interest" description="Disordered" evidence="9">
    <location>
        <begin position="166"/>
        <end position="191"/>
    </location>
</feature>
<dbReference type="Pfam" id="PF01555">
    <property type="entry name" value="N6_N4_Mtase"/>
    <property type="match status" value="1"/>
</dbReference>
<evidence type="ECO:0000256" key="2">
    <source>
        <dbReference type="ARBA" id="ARBA00022603"/>
    </source>
</evidence>
<gene>
    <name evidence="11" type="ordered locus">Namu_4634</name>
</gene>
<dbReference type="PROSITE" id="PS00093">
    <property type="entry name" value="N4_MTASE"/>
    <property type="match status" value="1"/>
</dbReference>
<dbReference type="GO" id="GO:0032259">
    <property type="term" value="P:methylation"/>
    <property type="evidence" value="ECO:0007669"/>
    <property type="project" value="UniProtKB-KW"/>
</dbReference>
<evidence type="ECO:0000313" key="12">
    <source>
        <dbReference type="Proteomes" id="UP000002218"/>
    </source>
</evidence>
<dbReference type="GO" id="GO:0003677">
    <property type="term" value="F:DNA binding"/>
    <property type="evidence" value="ECO:0007669"/>
    <property type="project" value="UniProtKB-KW"/>
</dbReference>
<dbReference type="PRINTS" id="PR00508">
    <property type="entry name" value="S21N4MTFRASE"/>
</dbReference>
<evidence type="ECO:0000256" key="4">
    <source>
        <dbReference type="ARBA" id="ARBA00022691"/>
    </source>
</evidence>
<dbReference type="Proteomes" id="UP000002218">
    <property type="component" value="Chromosome"/>
</dbReference>
<keyword evidence="6" id="KW-0238">DNA-binding</keyword>
<evidence type="ECO:0000256" key="1">
    <source>
        <dbReference type="ARBA" id="ARBA00010203"/>
    </source>
</evidence>
<keyword evidence="2 11" id="KW-0489">Methyltransferase</keyword>
<evidence type="ECO:0000256" key="5">
    <source>
        <dbReference type="ARBA" id="ARBA00022747"/>
    </source>
</evidence>
<dbReference type="STRING" id="479431.Namu_4634"/>
<organism evidence="11 12">
    <name type="scientific">Nakamurella multipartita (strain ATCC 700099 / DSM 44233 / CIP 104796 / JCM 9543 / NBRC 105858 / Y-104)</name>
    <name type="common">Microsphaera multipartita</name>
    <dbReference type="NCBI Taxonomy" id="479431"/>
    <lineage>
        <taxon>Bacteria</taxon>
        <taxon>Bacillati</taxon>
        <taxon>Actinomycetota</taxon>
        <taxon>Actinomycetes</taxon>
        <taxon>Nakamurellales</taxon>
        <taxon>Nakamurellaceae</taxon>
        <taxon>Nakamurella</taxon>
    </lineage>
</organism>
<accession>C8X7Q9</accession>
<dbReference type="SUPFAM" id="SSF53335">
    <property type="entry name" value="S-adenosyl-L-methionine-dependent methyltransferases"/>
    <property type="match status" value="1"/>
</dbReference>
<keyword evidence="5" id="KW-0680">Restriction system</keyword>
<evidence type="ECO:0000259" key="10">
    <source>
        <dbReference type="Pfam" id="PF01555"/>
    </source>
</evidence>
<sequence length="352" mass="38701">MTGRTEPRRLLIGDALTELRTLADASIDMVLTSPPYFRLRDYGQGGQIGLEPHVDDWVQRLLPVMRELRRVLRPTGSLWLNLGDTYATHLREGAERKSLLLGPERLALAMAADGWILRNKIVWAKTNPRPTSVPDRLACTWEPVYLFAAGPRAFFDIDAIRQPHRTRPPQVRQTGKHGCSRPGAARGKYLGPNSDRLGGLTALKAQGRVGHPLGKNPGDVWQLATGGLRIGSHPAVFPPALAERAILAGCPERRCSNCRTAYRRLVRRIGATAVRGALRRQCSCTGKGFEPGVVLDPFLGAGTTALAAERLGRDWVGIELNPDYAALTIERLRQERATKAVQPDPNRNHGPP</sequence>
<proteinExistence type="inferred from homology"/>
<dbReference type="GO" id="GO:0009307">
    <property type="term" value="P:DNA restriction-modification system"/>
    <property type="evidence" value="ECO:0007669"/>
    <property type="project" value="UniProtKB-KW"/>
</dbReference>
<dbReference type="EC" id="2.1.1.-" evidence="8"/>
<dbReference type="InterPro" id="IPR029063">
    <property type="entry name" value="SAM-dependent_MTases_sf"/>
</dbReference>
<dbReference type="OrthoDB" id="9773060at2"/>
<reference evidence="11 12" key="2">
    <citation type="journal article" date="2010" name="Stand. Genomic Sci.">
        <title>Complete genome sequence of Nakamurella multipartita type strain (Y-104).</title>
        <authorList>
            <person name="Tice H."/>
            <person name="Mayilraj S."/>
            <person name="Sims D."/>
            <person name="Lapidus A."/>
            <person name="Nolan M."/>
            <person name="Lucas S."/>
            <person name="Glavina Del Rio T."/>
            <person name="Copeland A."/>
            <person name="Cheng J.F."/>
            <person name="Meincke L."/>
            <person name="Bruce D."/>
            <person name="Goodwin L."/>
            <person name="Pitluck S."/>
            <person name="Ivanova N."/>
            <person name="Mavromatis K."/>
            <person name="Ovchinnikova G."/>
            <person name="Pati A."/>
            <person name="Chen A."/>
            <person name="Palaniappan K."/>
            <person name="Land M."/>
            <person name="Hauser L."/>
            <person name="Chang Y.J."/>
            <person name="Jeffries C.D."/>
            <person name="Detter J.C."/>
            <person name="Brettin T."/>
            <person name="Rohde M."/>
            <person name="Goker M."/>
            <person name="Bristow J."/>
            <person name="Eisen J.A."/>
            <person name="Markowitz V."/>
            <person name="Hugenholtz P."/>
            <person name="Kyrpides N.C."/>
            <person name="Klenk H.P."/>
            <person name="Chen F."/>
        </authorList>
    </citation>
    <scope>NUCLEOTIDE SEQUENCE [LARGE SCALE GENOMIC DNA]</scope>
    <source>
        <strain evidence="12">ATCC 700099 / DSM 44233 / CIP 104796 / JCM 9543 / NBRC 105858 / Y-104</strain>
    </source>
</reference>
<dbReference type="Gene3D" id="3.40.50.150">
    <property type="entry name" value="Vaccinia Virus protein VP39"/>
    <property type="match status" value="1"/>
</dbReference>
<keyword evidence="12" id="KW-1185">Reference proteome</keyword>
<dbReference type="KEGG" id="nml:Namu_4634"/>
<dbReference type="InParanoid" id="C8X7Q9"/>
<evidence type="ECO:0000256" key="3">
    <source>
        <dbReference type="ARBA" id="ARBA00022679"/>
    </source>
</evidence>
<dbReference type="eggNOG" id="COG0863">
    <property type="taxonomic scope" value="Bacteria"/>
</dbReference>
<protein>
    <recommendedName>
        <fullName evidence="8">Methyltransferase</fullName>
        <ecNumber evidence="8">2.1.1.-</ecNumber>
    </recommendedName>
</protein>
<dbReference type="GO" id="GO:0015667">
    <property type="term" value="F:site-specific DNA-methyltransferase (cytosine-N4-specific) activity"/>
    <property type="evidence" value="ECO:0007669"/>
    <property type="project" value="UniProtKB-EC"/>
</dbReference>
<comment type="catalytic activity">
    <reaction evidence="7">
        <text>a 2'-deoxycytidine in DNA + S-adenosyl-L-methionine = an N(4)-methyl-2'-deoxycytidine in DNA + S-adenosyl-L-homocysteine + H(+)</text>
        <dbReference type="Rhea" id="RHEA:16857"/>
        <dbReference type="Rhea" id="RHEA-COMP:11369"/>
        <dbReference type="Rhea" id="RHEA-COMP:13674"/>
        <dbReference type="ChEBI" id="CHEBI:15378"/>
        <dbReference type="ChEBI" id="CHEBI:57856"/>
        <dbReference type="ChEBI" id="CHEBI:59789"/>
        <dbReference type="ChEBI" id="CHEBI:85452"/>
        <dbReference type="ChEBI" id="CHEBI:137933"/>
        <dbReference type="EC" id="2.1.1.113"/>
    </reaction>
</comment>
<dbReference type="RefSeq" id="WP_015749726.1">
    <property type="nucleotide sequence ID" value="NC_013235.1"/>
</dbReference>
<evidence type="ECO:0000313" key="11">
    <source>
        <dbReference type="EMBL" id="ACV80912.1"/>
    </source>
</evidence>